<proteinExistence type="predicted"/>
<name>A0A2S7IR38_9BACT</name>
<dbReference type="AlphaFoldDB" id="A0A2S7IR38"/>
<evidence type="ECO:0000313" key="1">
    <source>
        <dbReference type="EMBL" id="PQA60175.1"/>
    </source>
</evidence>
<sequence>MKPTEKQIEKAIEEIRKKLAQPGITKAANFPQKEGYTEAVDILVEDRQTYEGIDKLETVQGRAIAVLAVDFLNGECDQKILCGVALK</sequence>
<dbReference type="Proteomes" id="UP000239590">
    <property type="component" value="Unassembled WGS sequence"/>
</dbReference>
<dbReference type="OrthoDB" id="1100220at2"/>
<keyword evidence="2" id="KW-1185">Reference proteome</keyword>
<accession>A0A2S7IR38</accession>
<evidence type="ECO:0000313" key="2">
    <source>
        <dbReference type="Proteomes" id="UP000239590"/>
    </source>
</evidence>
<gene>
    <name evidence="1" type="ORF">C5O19_11310</name>
</gene>
<organism evidence="1 2">
    <name type="scientific">Siphonobacter curvatus</name>
    <dbReference type="NCBI Taxonomy" id="2094562"/>
    <lineage>
        <taxon>Bacteria</taxon>
        <taxon>Pseudomonadati</taxon>
        <taxon>Bacteroidota</taxon>
        <taxon>Cytophagia</taxon>
        <taxon>Cytophagales</taxon>
        <taxon>Cytophagaceae</taxon>
        <taxon>Siphonobacter</taxon>
    </lineage>
</organism>
<protein>
    <submittedName>
        <fullName evidence="1">Uncharacterized protein</fullName>
    </submittedName>
</protein>
<dbReference type="RefSeq" id="WP_104712168.1">
    <property type="nucleotide sequence ID" value="NZ_PTRA01000001.1"/>
</dbReference>
<comment type="caution">
    <text evidence="1">The sequence shown here is derived from an EMBL/GenBank/DDBJ whole genome shotgun (WGS) entry which is preliminary data.</text>
</comment>
<dbReference type="EMBL" id="PTRA01000001">
    <property type="protein sequence ID" value="PQA60175.1"/>
    <property type="molecule type" value="Genomic_DNA"/>
</dbReference>
<reference evidence="2" key="1">
    <citation type="submission" date="2018-02" db="EMBL/GenBank/DDBJ databases">
        <title>Genome sequencing of Solimonas sp. HR-BB.</title>
        <authorList>
            <person name="Lee Y."/>
            <person name="Jeon C.O."/>
        </authorList>
    </citation>
    <scope>NUCLEOTIDE SEQUENCE [LARGE SCALE GENOMIC DNA]</scope>
    <source>
        <strain evidence="2">HR-U</strain>
    </source>
</reference>